<evidence type="ECO:0000313" key="2">
    <source>
        <dbReference type="Proteomes" id="UP001357485"/>
    </source>
</evidence>
<keyword evidence="2" id="KW-1185">Reference proteome</keyword>
<dbReference type="InterPro" id="IPR011249">
    <property type="entry name" value="Metalloenz_LuxS/M16"/>
</dbReference>
<name>A0ABR0IUF1_9PEZI</name>
<feature type="non-terminal residue" evidence="1">
    <location>
        <position position="84"/>
    </location>
</feature>
<protein>
    <submittedName>
        <fullName evidence="1">Mitochondrial presequence protease</fullName>
    </submittedName>
</protein>
<organism evidence="1 2">
    <name type="scientific">Cryomyces antarcticus</name>
    <dbReference type="NCBI Taxonomy" id="329879"/>
    <lineage>
        <taxon>Eukaryota</taxon>
        <taxon>Fungi</taxon>
        <taxon>Dikarya</taxon>
        <taxon>Ascomycota</taxon>
        <taxon>Pezizomycotina</taxon>
        <taxon>Dothideomycetes</taxon>
        <taxon>Dothideomycetes incertae sedis</taxon>
        <taxon>Cryomyces</taxon>
    </lineage>
</organism>
<dbReference type="GO" id="GO:0006508">
    <property type="term" value="P:proteolysis"/>
    <property type="evidence" value="ECO:0007669"/>
    <property type="project" value="UniProtKB-KW"/>
</dbReference>
<reference evidence="1 2" key="1">
    <citation type="submission" date="2023-08" db="EMBL/GenBank/DDBJ databases">
        <title>Black Yeasts Isolated from many extreme environments.</title>
        <authorList>
            <person name="Coleine C."/>
            <person name="Stajich J.E."/>
            <person name="Selbmann L."/>
        </authorList>
    </citation>
    <scope>NUCLEOTIDE SEQUENCE [LARGE SCALE GENOMIC DNA]</scope>
    <source>
        <strain evidence="1 2">CCFEE 536</strain>
    </source>
</reference>
<dbReference type="GO" id="GO:0008233">
    <property type="term" value="F:peptidase activity"/>
    <property type="evidence" value="ECO:0007669"/>
    <property type="project" value="UniProtKB-KW"/>
</dbReference>
<keyword evidence="1" id="KW-0378">Hydrolase</keyword>
<evidence type="ECO:0000313" key="1">
    <source>
        <dbReference type="EMBL" id="KAK5044644.1"/>
    </source>
</evidence>
<comment type="caution">
    <text evidence="1">The sequence shown here is derived from an EMBL/GenBank/DDBJ whole genome shotgun (WGS) entry which is preliminary data.</text>
</comment>
<dbReference type="Proteomes" id="UP001357485">
    <property type="component" value="Unassembled WGS sequence"/>
</dbReference>
<dbReference type="EMBL" id="JAVRRA010028205">
    <property type="protein sequence ID" value="KAK5044644.1"/>
    <property type="molecule type" value="Genomic_DNA"/>
</dbReference>
<accession>A0ABR0IUF1</accession>
<dbReference type="Gene3D" id="3.30.830.10">
    <property type="entry name" value="Metalloenzyme, LuxS/M16 peptidase-like"/>
    <property type="match status" value="1"/>
</dbReference>
<gene>
    <name evidence="1" type="primary">CYM1_3</name>
    <name evidence="1" type="ORF">LTR16_011505</name>
</gene>
<dbReference type="SUPFAM" id="SSF63411">
    <property type="entry name" value="LuxS/MPP-like metallohydrolase"/>
    <property type="match status" value="1"/>
</dbReference>
<proteinExistence type="predicted"/>
<sequence>MTRFLSGVDEDMAQTRREQLLDVTIADVRDAAEKFLVGGIEKENLAVLGERKEWVKEADGWQIRDLGMAEKAAGTGDDEGGVDS</sequence>
<keyword evidence="1" id="KW-0645">Protease</keyword>